<gene>
    <name evidence="1" type="ORF">MNBD_GAMMA10-95</name>
</gene>
<protein>
    <submittedName>
        <fullName evidence="1">Uncharacterized protein</fullName>
    </submittedName>
</protein>
<organism evidence="1">
    <name type="scientific">hydrothermal vent metagenome</name>
    <dbReference type="NCBI Taxonomy" id="652676"/>
    <lineage>
        <taxon>unclassified sequences</taxon>
        <taxon>metagenomes</taxon>
        <taxon>ecological metagenomes</taxon>
    </lineage>
</organism>
<accession>A0A3B0YWW2</accession>
<dbReference type="AlphaFoldDB" id="A0A3B0YWW2"/>
<evidence type="ECO:0000313" key="1">
    <source>
        <dbReference type="EMBL" id="VAW73414.1"/>
    </source>
</evidence>
<proteinExistence type="predicted"/>
<name>A0A3B0YWW2_9ZZZZ</name>
<dbReference type="EMBL" id="UOFJ01000711">
    <property type="protein sequence ID" value="VAW73414.1"/>
    <property type="molecule type" value="Genomic_DNA"/>
</dbReference>
<reference evidence="1" key="1">
    <citation type="submission" date="2018-06" db="EMBL/GenBank/DDBJ databases">
        <authorList>
            <person name="Zhirakovskaya E."/>
        </authorList>
    </citation>
    <scope>NUCLEOTIDE SEQUENCE</scope>
</reference>
<sequence>MARPDISVLLIAHKWTVDEIKNTALKLKTH</sequence>